<keyword evidence="6" id="KW-1185">Reference proteome</keyword>
<dbReference type="PANTHER" id="PTHR42781">
    <property type="entry name" value="SPERMIDINE/PUTRESCINE IMPORT ATP-BINDING PROTEIN POTA"/>
    <property type="match status" value="1"/>
</dbReference>
<dbReference type="AlphaFoldDB" id="A0A2N6PKB2"/>
<gene>
    <name evidence="5" type="ORF">CJ198_00785</name>
</gene>
<dbReference type="GO" id="GO:0016887">
    <property type="term" value="F:ATP hydrolysis activity"/>
    <property type="evidence" value="ECO:0007669"/>
    <property type="project" value="InterPro"/>
</dbReference>
<dbReference type="PANTHER" id="PTHR42781:SF4">
    <property type="entry name" value="SPERMIDINE_PUTRESCINE IMPORT ATP-BINDING PROTEIN POTA"/>
    <property type="match status" value="1"/>
</dbReference>
<reference evidence="5 6" key="1">
    <citation type="submission" date="2017-09" db="EMBL/GenBank/DDBJ databases">
        <title>Bacterial strain isolated from the female urinary microbiota.</title>
        <authorList>
            <person name="Thomas-White K."/>
            <person name="Kumar N."/>
            <person name="Forster S."/>
            <person name="Putonti C."/>
            <person name="Lawley T."/>
            <person name="Wolfe A.J."/>
        </authorList>
    </citation>
    <scope>NUCLEOTIDE SEQUENCE [LARGE SCALE GENOMIC DNA]</scope>
    <source>
        <strain evidence="5 6">UMB0680</strain>
    </source>
</reference>
<dbReference type="InterPro" id="IPR017871">
    <property type="entry name" value="ABC_transporter-like_CS"/>
</dbReference>
<dbReference type="RefSeq" id="WP_102159858.1">
    <property type="nucleotide sequence ID" value="NZ_PNFZ01000001.1"/>
</dbReference>
<sequence>MSDLSAVFQLPARGLHIDIEVPAGSTTALIGPNGAGKSTTFDVLSGLLTPPEAEITLGGRPIVRTTGRKVRVPSHKRGIVQLAQAPLLFPTMTVVGNVAFALRCRGVARREAHSRAAAMLERVDLAGMEDRRPHELSGGQAQRAAIARAAIAEPDLLLLDEPMSALDRDSVPHIRALLTEMLGDATALLISHDRADVEALADRVVVLDQGAVVQAGSTAEAVANPVPGFATRFFS</sequence>
<dbReference type="GO" id="GO:0005524">
    <property type="term" value="F:ATP binding"/>
    <property type="evidence" value="ECO:0007669"/>
    <property type="project" value="UniProtKB-KW"/>
</dbReference>
<keyword evidence="3" id="KW-0067">ATP-binding</keyword>
<dbReference type="SMART" id="SM00382">
    <property type="entry name" value="AAA"/>
    <property type="match status" value="1"/>
</dbReference>
<name>A0A2N6PKB2_9MICO</name>
<evidence type="ECO:0000313" key="6">
    <source>
        <dbReference type="Proteomes" id="UP000235703"/>
    </source>
</evidence>
<dbReference type="Gene3D" id="3.40.50.300">
    <property type="entry name" value="P-loop containing nucleotide triphosphate hydrolases"/>
    <property type="match status" value="1"/>
</dbReference>
<evidence type="ECO:0000313" key="5">
    <source>
        <dbReference type="EMBL" id="PMB99113.1"/>
    </source>
</evidence>
<evidence type="ECO:0000256" key="3">
    <source>
        <dbReference type="ARBA" id="ARBA00022840"/>
    </source>
</evidence>
<evidence type="ECO:0000256" key="1">
    <source>
        <dbReference type="ARBA" id="ARBA00022448"/>
    </source>
</evidence>
<evidence type="ECO:0000259" key="4">
    <source>
        <dbReference type="PROSITE" id="PS50893"/>
    </source>
</evidence>
<dbReference type="Proteomes" id="UP000235703">
    <property type="component" value="Unassembled WGS sequence"/>
</dbReference>
<dbReference type="SUPFAM" id="SSF52540">
    <property type="entry name" value="P-loop containing nucleoside triphosphate hydrolases"/>
    <property type="match status" value="1"/>
</dbReference>
<dbReference type="PROSITE" id="PS00211">
    <property type="entry name" value="ABC_TRANSPORTER_1"/>
    <property type="match status" value="1"/>
</dbReference>
<dbReference type="InterPro" id="IPR003593">
    <property type="entry name" value="AAA+_ATPase"/>
</dbReference>
<dbReference type="InterPro" id="IPR003439">
    <property type="entry name" value="ABC_transporter-like_ATP-bd"/>
</dbReference>
<dbReference type="InterPro" id="IPR050093">
    <property type="entry name" value="ABC_SmlMolc_Importer"/>
</dbReference>
<keyword evidence="1" id="KW-0813">Transport</keyword>
<proteinExistence type="predicted"/>
<dbReference type="Pfam" id="PF00005">
    <property type="entry name" value="ABC_tran"/>
    <property type="match status" value="1"/>
</dbReference>
<dbReference type="PROSITE" id="PS50893">
    <property type="entry name" value="ABC_TRANSPORTER_2"/>
    <property type="match status" value="1"/>
</dbReference>
<feature type="domain" description="ABC transporter" evidence="4">
    <location>
        <begin position="1"/>
        <end position="234"/>
    </location>
</feature>
<protein>
    <recommendedName>
        <fullName evidence="4">ABC transporter domain-containing protein</fullName>
    </recommendedName>
</protein>
<organism evidence="5 6">
    <name type="scientific">Brevibacterium luteolum</name>
    <dbReference type="NCBI Taxonomy" id="199591"/>
    <lineage>
        <taxon>Bacteria</taxon>
        <taxon>Bacillati</taxon>
        <taxon>Actinomycetota</taxon>
        <taxon>Actinomycetes</taxon>
        <taxon>Micrococcales</taxon>
        <taxon>Brevibacteriaceae</taxon>
        <taxon>Brevibacterium</taxon>
    </lineage>
</organism>
<accession>A0A2N6PKB2</accession>
<comment type="caution">
    <text evidence="5">The sequence shown here is derived from an EMBL/GenBank/DDBJ whole genome shotgun (WGS) entry which is preliminary data.</text>
</comment>
<dbReference type="OrthoDB" id="9112331at2"/>
<dbReference type="EMBL" id="PNFZ01000001">
    <property type="protein sequence ID" value="PMB99113.1"/>
    <property type="molecule type" value="Genomic_DNA"/>
</dbReference>
<dbReference type="InterPro" id="IPR027417">
    <property type="entry name" value="P-loop_NTPase"/>
</dbReference>
<evidence type="ECO:0000256" key="2">
    <source>
        <dbReference type="ARBA" id="ARBA00022741"/>
    </source>
</evidence>
<keyword evidence="2" id="KW-0547">Nucleotide-binding</keyword>